<dbReference type="PANTHER" id="PTHR11363:SF5">
    <property type="entry name" value="LARGE RIBOSOMAL SUBUNIT PROTEIN UL3"/>
    <property type="match status" value="1"/>
</dbReference>
<dbReference type="Gene3D" id="4.10.960.10">
    <property type="entry name" value="Ribosomal protein L3, domain 3"/>
    <property type="match status" value="1"/>
</dbReference>
<dbReference type="GO" id="GO:0022625">
    <property type="term" value="C:cytosolic large ribosomal subunit"/>
    <property type="evidence" value="ECO:0007669"/>
    <property type="project" value="UniProtKB-UniRule"/>
</dbReference>
<keyword evidence="5 6" id="KW-0687">Ribonucleoprotein</keyword>
<protein>
    <recommendedName>
        <fullName evidence="6">Large ribosomal subunit protein uL3</fullName>
    </recommendedName>
</protein>
<dbReference type="GO" id="GO:0003735">
    <property type="term" value="F:structural constituent of ribosome"/>
    <property type="evidence" value="ECO:0007669"/>
    <property type="project" value="UniProtKB-UniRule"/>
</dbReference>
<dbReference type="Proteomes" id="UP000605805">
    <property type="component" value="Unassembled WGS sequence"/>
</dbReference>
<evidence type="ECO:0000256" key="1">
    <source>
        <dbReference type="ARBA" id="ARBA00006540"/>
    </source>
</evidence>
<evidence type="ECO:0000256" key="6">
    <source>
        <dbReference type="HAMAP-Rule" id="MF_01325"/>
    </source>
</evidence>
<comment type="similarity">
    <text evidence="1 6">Belongs to the universal ribosomal protein uL3 family.</text>
</comment>
<sequence length="341" mass="38426">MAHRKTHAPRRGSLGFRPRKRASRLVPRVRSWPEVSLPKPQLLGFLAYKAGMTHVFMIDDRPNTPTSGKEVFTPVTILEAPPVIPIALRAYRLVPGYGYLTLTDIWIEPPEHLEIWRKVPTYRATENIESKIKWLEDNISKIARISVIIASQPKLVGGLSKKKPDLVEIAIGGGTMQERLEYAWKILGKEVSVREVFKEGQFVDVIGVTKGKGFQGVIKRFGVKELPRWHKHRKGSRRIGSRSPTIGAMSEVPQPGQMGFHRRTEYNKRILKIGDNGLEITPAGGFPHYGIVRSTWIMLKGTVMGPPKRPIVLRWPIRPPKWQPSGPPVITYISLESKIGG</sequence>
<comment type="function">
    <text evidence="6">One of the primary rRNA binding proteins, it binds directly near the 3'-end of the 23S rRNA, where it nucleates assembly of the 50S subunit.</text>
</comment>
<evidence type="ECO:0000256" key="2">
    <source>
        <dbReference type="ARBA" id="ARBA00022730"/>
    </source>
</evidence>
<evidence type="ECO:0000256" key="3">
    <source>
        <dbReference type="ARBA" id="ARBA00022884"/>
    </source>
</evidence>
<dbReference type="Gene3D" id="2.40.30.10">
    <property type="entry name" value="Translation factors"/>
    <property type="match status" value="1"/>
</dbReference>
<dbReference type="GO" id="GO:0019843">
    <property type="term" value="F:rRNA binding"/>
    <property type="evidence" value="ECO:0007669"/>
    <property type="project" value="UniProtKB-UniRule"/>
</dbReference>
<dbReference type="InterPro" id="IPR019928">
    <property type="entry name" value="Ribosomal_uL3_arc"/>
</dbReference>
<dbReference type="InterPro" id="IPR009000">
    <property type="entry name" value="Transl_B-barrel_sf"/>
</dbReference>
<gene>
    <name evidence="6" type="primary">rpl3</name>
    <name evidence="8" type="ORF">EYH02_02485</name>
</gene>
<dbReference type="PANTHER" id="PTHR11363">
    <property type="entry name" value="60S RIBOSOMAL PROTEIN L3-RELATED"/>
    <property type="match status" value="1"/>
</dbReference>
<dbReference type="SUPFAM" id="SSF50447">
    <property type="entry name" value="Translation proteins"/>
    <property type="match status" value="1"/>
</dbReference>
<evidence type="ECO:0000256" key="7">
    <source>
        <dbReference type="SAM" id="MobiDB-lite"/>
    </source>
</evidence>
<reference evidence="8" key="1">
    <citation type="journal article" date="2020" name="ISME J.">
        <title>Gammaproteobacteria mediating utilization of methyl-, sulfur- and petroleum organic compounds in deep ocean hydrothermal plumes.</title>
        <authorList>
            <person name="Zhou Z."/>
            <person name="Liu Y."/>
            <person name="Pan J."/>
            <person name="Cron B.R."/>
            <person name="Toner B.M."/>
            <person name="Anantharaman K."/>
            <person name="Breier J.A."/>
            <person name="Dick G.J."/>
            <person name="Li M."/>
        </authorList>
    </citation>
    <scope>NUCLEOTIDE SEQUENCE</scope>
    <source>
        <strain evidence="8">SZUA-1435</strain>
    </source>
</reference>
<evidence type="ECO:0000256" key="4">
    <source>
        <dbReference type="ARBA" id="ARBA00022980"/>
    </source>
</evidence>
<dbReference type="GO" id="GO:0006412">
    <property type="term" value="P:translation"/>
    <property type="evidence" value="ECO:0007669"/>
    <property type="project" value="UniProtKB-UniRule"/>
</dbReference>
<evidence type="ECO:0000256" key="5">
    <source>
        <dbReference type="ARBA" id="ARBA00023274"/>
    </source>
</evidence>
<dbReference type="NCBIfam" id="NF003261">
    <property type="entry name" value="PRK04231.1"/>
    <property type="match status" value="1"/>
</dbReference>
<evidence type="ECO:0000313" key="8">
    <source>
        <dbReference type="EMBL" id="HIP56925.1"/>
    </source>
</evidence>
<comment type="caution">
    <text evidence="8">The sequence shown here is derived from an EMBL/GenBank/DDBJ whole genome shotgun (WGS) entry which is preliminary data.</text>
</comment>
<dbReference type="InterPro" id="IPR044892">
    <property type="entry name" value="Ribosomal_L3_dom_3_arc_sf"/>
</dbReference>
<dbReference type="InterPro" id="IPR000597">
    <property type="entry name" value="Ribosomal_uL3"/>
</dbReference>
<dbReference type="Pfam" id="PF00297">
    <property type="entry name" value="Ribosomal_L3"/>
    <property type="match status" value="1"/>
</dbReference>
<feature type="region of interest" description="Disordered" evidence="7">
    <location>
        <begin position="232"/>
        <end position="259"/>
    </location>
</feature>
<comment type="subunit">
    <text evidence="6">Part of the 50S ribosomal subunit. Forms a cluster with proteins L14 and L24e.</text>
</comment>
<dbReference type="Gene3D" id="3.30.1430.10">
    <property type="match status" value="1"/>
</dbReference>
<name>A0A832YSI3_9CREN</name>
<organism evidence="8 9">
    <name type="scientific">Ignisphaera aggregans</name>
    <dbReference type="NCBI Taxonomy" id="334771"/>
    <lineage>
        <taxon>Archaea</taxon>
        <taxon>Thermoproteota</taxon>
        <taxon>Thermoprotei</taxon>
        <taxon>Desulfurococcales</taxon>
        <taxon>Desulfurococcaceae</taxon>
        <taxon>Ignisphaera</taxon>
    </lineage>
</organism>
<dbReference type="HAMAP" id="MF_01325_A">
    <property type="entry name" value="Ribosomal_uL3_A"/>
    <property type="match status" value="1"/>
</dbReference>
<keyword evidence="2 6" id="KW-0699">rRNA-binding</keyword>
<dbReference type="InterPro" id="IPR045077">
    <property type="entry name" value="L3_arc_euk"/>
</dbReference>
<dbReference type="InterPro" id="IPR019926">
    <property type="entry name" value="Ribosomal_uL3_CS"/>
</dbReference>
<accession>A0A832YSI3</accession>
<dbReference type="EMBL" id="DQTV01000045">
    <property type="protein sequence ID" value="HIP56925.1"/>
    <property type="molecule type" value="Genomic_DNA"/>
</dbReference>
<dbReference type="NCBIfam" id="TIGR03626">
    <property type="entry name" value="L3_arch"/>
    <property type="match status" value="1"/>
</dbReference>
<keyword evidence="3 6" id="KW-0694">RNA-binding</keyword>
<dbReference type="AlphaFoldDB" id="A0A832YSI3"/>
<dbReference type="PROSITE" id="PS00474">
    <property type="entry name" value="RIBOSOMAL_L3"/>
    <property type="match status" value="1"/>
</dbReference>
<proteinExistence type="inferred from homology"/>
<keyword evidence="4 6" id="KW-0689">Ribosomal protein</keyword>
<evidence type="ECO:0000313" key="9">
    <source>
        <dbReference type="Proteomes" id="UP000605805"/>
    </source>
</evidence>